<organism evidence="10 11">
    <name type="scientific">Thiomicrorhabdus sediminis</name>
    <dbReference type="NCBI Taxonomy" id="2580412"/>
    <lineage>
        <taxon>Bacteria</taxon>
        <taxon>Pseudomonadati</taxon>
        <taxon>Pseudomonadota</taxon>
        <taxon>Gammaproteobacteria</taxon>
        <taxon>Thiotrichales</taxon>
        <taxon>Piscirickettsiaceae</taxon>
        <taxon>Thiomicrorhabdus</taxon>
    </lineage>
</organism>
<keyword evidence="11" id="KW-1185">Reference proteome</keyword>
<keyword evidence="4 8" id="KW-0227">DNA damage</keyword>
<dbReference type="SUPFAM" id="SSF50249">
    <property type="entry name" value="Nucleic acid-binding proteins"/>
    <property type="match status" value="1"/>
</dbReference>
<dbReference type="GO" id="GO:0006302">
    <property type="term" value="P:double-strand break repair"/>
    <property type="evidence" value="ECO:0007669"/>
    <property type="project" value="TreeGrafter"/>
</dbReference>
<dbReference type="RefSeq" id="WP_138564678.1">
    <property type="nucleotide sequence ID" value="NZ_CP040602.1"/>
</dbReference>
<evidence type="ECO:0000256" key="1">
    <source>
        <dbReference type="ARBA" id="ARBA00003065"/>
    </source>
</evidence>
<dbReference type="Pfam" id="PF11967">
    <property type="entry name" value="RecO_N"/>
    <property type="match status" value="1"/>
</dbReference>
<dbReference type="PANTHER" id="PTHR33991">
    <property type="entry name" value="DNA REPAIR PROTEIN RECO"/>
    <property type="match status" value="1"/>
</dbReference>
<dbReference type="HAMAP" id="MF_00201">
    <property type="entry name" value="RecO"/>
    <property type="match status" value="1"/>
</dbReference>
<dbReference type="GO" id="GO:0043590">
    <property type="term" value="C:bacterial nucleoid"/>
    <property type="evidence" value="ECO:0007669"/>
    <property type="project" value="TreeGrafter"/>
</dbReference>
<gene>
    <name evidence="8 10" type="primary">recO</name>
    <name evidence="10" type="ORF">FE785_04820</name>
</gene>
<reference evidence="10 11" key="1">
    <citation type="submission" date="2019-05" db="EMBL/GenBank/DDBJ databases">
        <title>Thiomicrorhabdus sediminis sp. nov, a novel sulfur-oxidizing bacterium isolated from coastal sediment.</title>
        <authorList>
            <person name="Liu X."/>
        </authorList>
    </citation>
    <scope>NUCLEOTIDE SEQUENCE [LARGE SCALE GENOMIC DNA]</scope>
    <source>
        <strain evidence="10 11">G1</strain>
    </source>
</reference>
<dbReference type="Proteomes" id="UP000304864">
    <property type="component" value="Chromosome"/>
</dbReference>
<proteinExistence type="inferred from homology"/>
<evidence type="ECO:0000256" key="4">
    <source>
        <dbReference type="ARBA" id="ARBA00022763"/>
    </source>
</evidence>
<dbReference type="Gene3D" id="1.20.1440.120">
    <property type="entry name" value="Recombination protein O, C-terminal domain"/>
    <property type="match status" value="1"/>
</dbReference>
<evidence type="ECO:0000256" key="5">
    <source>
        <dbReference type="ARBA" id="ARBA00023172"/>
    </source>
</evidence>
<dbReference type="Gene3D" id="2.40.50.140">
    <property type="entry name" value="Nucleic acid-binding proteins"/>
    <property type="match status" value="1"/>
</dbReference>
<dbReference type="GO" id="GO:0006310">
    <property type="term" value="P:DNA recombination"/>
    <property type="evidence" value="ECO:0007669"/>
    <property type="project" value="UniProtKB-UniRule"/>
</dbReference>
<evidence type="ECO:0000256" key="3">
    <source>
        <dbReference type="ARBA" id="ARBA00021310"/>
    </source>
</evidence>
<evidence type="ECO:0000256" key="7">
    <source>
        <dbReference type="ARBA" id="ARBA00033409"/>
    </source>
</evidence>
<dbReference type="OrthoDB" id="9804792at2"/>
<dbReference type="KEGG" id="thig:FE785_04820"/>
<name>A0A4P9K5D4_9GAMM</name>
<dbReference type="EMBL" id="CP040602">
    <property type="protein sequence ID" value="QCU90001.1"/>
    <property type="molecule type" value="Genomic_DNA"/>
</dbReference>
<keyword evidence="5 8" id="KW-0233">DNA recombination</keyword>
<comment type="similarity">
    <text evidence="2 8">Belongs to the RecO family.</text>
</comment>
<dbReference type="InterPro" id="IPR003717">
    <property type="entry name" value="RecO"/>
</dbReference>
<evidence type="ECO:0000256" key="6">
    <source>
        <dbReference type="ARBA" id="ARBA00023204"/>
    </source>
</evidence>
<keyword evidence="6 8" id="KW-0234">DNA repair</keyword>
<feature type="domain" description="DNA replication/recombination mediator RecO N-terminal" evidence="9">
    <location>
        <begin position="1"/>
        <end position="81"/>
    </location>
</feature>
<evidence type="ECO:0000256" key="8">
    <source>
        <dbReference type="HAMAP-Rule" id="MF_00201"/>
    </source>
</evidence>
<dbReference type="InterPro" id="IPR012340">
    <property type="entry name" value="NA-bd_OB-fold"/>
</dbReference>
<evidence type="ECO:0000259" key="9">
    <source>
        <dbReference type="Pfam" id="PF11967"/>
    </source>
</evidence>
<dbReference type="AlphaFoldDB" id="A0A4P9K5D4"/>
<dbReference type="InterPro" id="IPR022572">
    <property type="entry name" value="DNA_rep/recomb_RecO_N"/>
</dbReference>
<dbReference type="NCBIfam" id="TIGR00613">
    <property type="entry name" value="reco"/>
    <property type="match status" value="1"/>
</dbReference>
<sequence length="241" mass="27950">MQIQQSAYVLHSRPYKETSALVTFLTEDYGKINAVVRGVRGGRKPSAQKMAMLQPFQQVVIQWRERNQASDLFSIQELEMAALRFPLQGEANICGLYLNELLYRLLFPQVAIEGLVDDYQQALYQLSRTPQREQQAWALRQFEYQLLQYMGEGLQCELDYYQQPIDEDSEYFYYPQQGAILASQDKLRNGIALQGKCLLALARMHYEPDCLSSLKRLFRQVLALYLGNKPIMARELFAKGR</sequence>
<accession>A0A4P9K5D4</accession>
<protein>
    <recommendedName>
        <fullName evidence="3 8">DNA repair protein RecO</fullName>
    </recommendedName>
    <alternativeName>
        <fullName evidence="7 8">Recombination protein O</fullName>
    </alternativeName>
</protein>
<dbReference type="PANTHER" id="PTHR33991:SF1">
    <property type="entry name" value="DNA REPAIR PROTEIN RECO"/>
    <property type="match status" value="1"/>
</dbReference>
<dbReference type="Pfam" id="PF02565">
    <property type="entry name" value="RecO_C"/>
    <property type="match status" value="1"/>
</dbReference>
<comment type="function">
    <text evidence="1 8">Involved in DNA repair and RecF pathway recombination.</text>
</comment>
<evidence type="ECO:0000313" key="11">
    <source>
        <dbReference type="Proteomes" id="UP000304864"/>
    </source>
</evidence>
<evidence type="ECO:0000313" key="10">
    <source>
        <dbReference type="EMBL" id="QCU90001.1"/>
    </source>
</evidence>
<evidence type="ECO:0000256" key="2">
    <source>
        <dbReference type="ARBA" id="ARBA00007452"/>
    </source>
</evidence>
<dbReference type="InterPro" id="IPR042242">
    <property type="entry name" value="RecO_C"/>
</dbReference>